<evidence type="ECO:0000313" key="10">
    <source>
        <dbReference type="EMBL" id="BAF61163.1"/>
    </source>
</evidence>
<evidence type="ECO:0000256" key="2">
    <source>
        <dbReference type="ARBA" id="ARBA00004196"/>
    </source>
</evidence>
<reference evidence="11" key="1">
    <citation type="journal article" date="2007" name="Curr. Biol.">
        <title>Reduced genome of the thioautotrophic intracellular symbiont in a deep-sea clam, Calyptogena okutanii.</title>
        <authorList>
            <person name="Kuwahara H."/>
            <person name="Yoshida T."/>
            <person name="Takaki Y."/>
            <person name="Shimamura S."/>
            <person name="Nishi S."/>
            <person name="Harada M."/>
            <person name="Matsuyama K."/>
            <person name="Takishita K."/>
            <person name="Kawato M."/>
            <person name="Uematsu K."/>
            <person name="Fujiwara Y."/>
            <person name="Sato T."/>
            <person name="Kato C."/>
            <person name="Kitagawa M."/>
            <person name="Kato I."/>
            <person name="Maruyama T."/>
        </authorList>
    </citation>
    <scope>NUCLEOTIDE SEQUENCE [LARGE SCALE GENOMIC DNA]</scope>
    <source>
        <strain evidence="11">HA</strain>
    </source>
</reference>
<sequence length="390" mass="44624">MKLSNSMGRFYKITLLILMFFSMILTPAYSDNNTYHFTIKHGDSLSQYFSKLGLSNRLLINLLIANKHNKKLNQLNIGHKLIIRLHKNQHFKSLTYQLNNIINLDIVLNGNYFSTVLNKQPKKTLSNSSTTVVNINHSFGVDAQKAGISFSTINSVIKALSWQLNLHTDLKKGDRFIIVSNGSIKPAAIIYQSIINNKSIEAFAYKNKHGHTSYFDRFGHSLSSSFLRAPLKYKRISSKFQLKRYHPILKTWRPHRAVDYAAKHGTPVYSTANGIITTKGRKGSLGKVIIIEHDFDYTTVYAHLSKYANNLYKDKKIKKGQIIGYVGSTGHSTGPHLHYELHHKGKRRNPITYKVPPQKNIDHINIKKFKTKINKILSNLKLEYQPKYAN</sequence>
<comment type="subcellular location">
    <subcellularLocation>
        <location evidence="2">Cell envelope</location>
    </subcellularLocation>
</comment>
<dbReference type="GO" id="GO:0006508">
    <property type="term" value="P:proteolysis"/>
    <property type="evidence" value="ECO:0007669"/>
    <property type="project" value="UniProtKB-KW"/>
</dbReference>
<proteinExistence type="predicted"/>
<keyword evidence="4" id="KW-0479">Metal-binding</keyword>
<dbReference type="Gene3D" id="3.10.450.350">
    <property type="match status" value="2"/>
</dbReference>
<keyword evidence="7" id="KW-0482">Metalloprotease</keyword>
<comment type="cofactor">
    <cofactor evidence="1">
        <name>Zn(2+)</name>
        <dbReference type="ChEBI" id="CHEBI:29105"/>
    </cofactor>
</comment>
<dbReference type="KEGG" id="vok:COSY_0024"/>
<dbReference type="Proteomes" id="UP000000247">
    <property type="component" value="Chromosome"/>
</dbReference>
<dbReference type="GO" id="GO:0046872">
    <property type="term" value="F:metal ion binding"/>
    <property type="evidence" value="ECO:0007669"/>
    <property type="project" value="UniProtKB-KW"/>
</dbReference>
<dbReference type="Pfam" id="PF19425">
    <property type="entry name" value="Csd3_N2"/>
    <property type="match status" value="1"/>
</dbReference>
<dbReference type="CDD" id="cd12797">
    <property type="entry name" value="M23_peptidase"/>
    <property type="match status" value="1"/>
</dbReference>
<dbReference type="InterPro" id="IPR045834">
    <property type="entry name" value="Csd3_N2"/>
</dbReference>
<name>A5CY28_VESOH</name>
<feature type="domain" description="Csd3-like second N-terminal" evidence="9">
    <location>
        <begin position="133"/>
        <end position="241"/>
    </location>
</feature>
<dbReference type="Pfam" id="PF01551">
    <property type="entry name" value="Peptidase_M23"/>
    <property type="match status" value="1"/>
</dbReference>
<keyword evidence="5" id="KW-0378">Hydrolase</keyword>
<dbReference type="PANTHER" id="PTHR21666">
    <property type="entry name" value="PEPTIDASE-RELATED"/>
    <property type="match status" value="1"/>
</dbReference>
<evidence type="ECO:0000259" key="8">
    <source>
        <dbReference type="Pfam" id="PF01551"/>
    </source>
</evidence>
<dbReference type="InterPro" id="IPR050570">
    <property type="entry name" value="Cell_wall_metabolism_enzyme"/>
</dbReference>
<evidence type="ECO:0000256" key="4">
    <source>
        <dbReference type="ARBA" id="ARBA00022723"/>
    </source>
</evidence>
<evidence type="ECO:0000256" key="5">
    <source>
        <dbReference type="ARBA" id="ARBA00022801"/>
    </source>
</evidence>
<dbReference type="STRING" id="412965.COSY_0024"/>
<keyword evidence="3" id="KW-0645">Protease</keyword>
<dbReference type="InterPro" id="IPR011055">
    <property type="entry name" value="Dup_hybrid_motif"/>
</dbReference>
<evidence type="ECO:0000256" key="6">
    <source>
        <dbReference type="ARBA" id="ARBA00022833"/>
    </source>
</evidence>
<dbReference type="Gene3D" id="2.70.70.10">
    <property type="entry name" value="Glucose Permease (Domain IIA)"/>
    <property type="match status" value="1"/>
</dbReference>
<protein>
    <submittedName>
        <fullName evidence="10">Uncharacterized protein</fullName>
    </submittedName>
</protein>
<dbReference type="PANTHER" id="PTHR21666:SF288">
    <property type="entry name" value="CELL DIVISION PROTEIN YTFB"/>
    <property type="match status" value="1"/>
</dbReference>
<organism evidence="10 11">
    <name type="scientific">Vesicomyosocius okutanii subsp. Calyptogena okutanii (strain HA)</name>
    <dbReference type="NCBI Taxonomy" id="412965"/>
    <lineage>
        <taxon>Bacteria</taxon>
        <taxon>Pseudomonadati</taxon>
        <taxon>Pseudomonadota</taxon>
        <taxon>Gammaproteobacteria</taxon>
        <taxon>Candidatus Pseudothioglobaceae</taxon>
        <taxon>Candidatus Vesicomyidisocius</taxon>
    </lineage>
</organism>
<gene>
    <name evidence="10" type="ordered locus">COSY_0024</name>
</gene>
<dbReference type="InterPro" id="IPR016047">
    <property type="entry name" value="M23ase_b-sheet_dom"/>
</dbReference>
<accession>A5CY28</accession>
<feature type="domain" description="M23ase beta-sheet core" evidence="8">
    <location>
        <begin position="254"/>
        <end position="350"/>
    </location>
</feature>
<dbReference type="AlphaFoldDB" id="A5CY28"/>
<keyword evidence="6" id="KW-0862">Zinc</keyword>
<dbReference type="GO" id="GO:0004222">
    <property type="term" value="F:metalloendopeptidase activity"/>
    <property type="evidence" value="ECO:0007669"/>
    <property type="project" value="TreeGrafter"/>
</dbReference>
<dbReference type="HOGENOM" id="CLU_026846_4_0_6"/>
<evidence type="ECO:0000256" key="1">
    <source>
        <dbReference type="ARBA" id="ARBA00001947"/>
    </source>
</evidence>
<dbReference type="SUPFAM" id="SSF51261">
    <property type="entry name" value="Duplicated hybrid motif"/>
    <property type="match status" value="1"/>
</dbReference>
<keyword evidence="11" id="KW-1185">Reference proteome</keyword>
<evidence type="ECO:0000259" key="9">
    <source>
        <dbReference type="Pfam" id="PF19425"/>
    </source>
</evidence>
<dbReference type="RefSeq" id="WP_011929433.1">
    <property type="nucleotide sequence ID" value="NC_009465.1"/>
</dbReference>
<evidence type="ECO:0000256" key="7">
    <source>
        <dbReference type="ARBA" id="ARBA00023049"/>
    </source>
</evidence>
<dbReference type="GO" id="GO:0030313">
    <property type="term" value="C:cell envelope"/>
    <property type="evidence" value="ECO:0007669"/>
    <property type="project" value="UniProtKB-SubCell"/>
</dbReference>
<evidence type="ECO:0000313" key="11">
    <source>
        <dbReference type="Proteomes" id="UP000000247"/>
    </source>
</evidence>
<dbReference type="EMBL" id="AP009247">
    <property type="protein sequence ID" value="BAF61163.1"/>
    <property type="molecule type" value="Genomic_DNA"/>
</dbReference>
<dbReference type="eggNOG" id="COG0739">
    <property type="taxonomic scope" value="Bacteria"/>
</dbReference>
<evidence type="ECO:0000256" key="3">
    <source>
        <dbReference type="ARBA" id="ARBA00022670"/>
    </source>
</evidence>